<dbReference type="Proteomes" id="UP001223586">
    <property type="component" value="Unassembled WGS sequence"/>
</dbReference>
<keyword evidence="9" id="KW-0862">Zinc</keyword>
<dbReference type="SUPFAM" id="SSF47819">
    <property type="entry name" value="HRDC-like"/>
    <property type="match status" value="1"/>
</dbReference>
<dbReference type="NCBIfam" id="TIGR00614">
    <property type="entry name" value="recQ_fam"/>
    <property type="match status" value="1"/>
</dbReference>
<keyword evidence="12" id="KW-0233">DNA recombination</keyword>
<dbReference type="PANTHER" id="PTHR13710:SF105">
    <property type="entry name" value="ATP-DEPENDENT DNA HELICASE Q1"/>
    <property type="match status" value="1"/>
</dbReference>
<keyword evidence="5" id="KW-0547">Nucleotide-binding</keyword>
<evidence type="ECO:0000256" key="1">
    <source>
        <dbReference type="ARBA" id="ARBA00001946"/>
    </source>
</evidence>
<name>A0ABT9WYK4_9BACI</name>
<keyword evidence="11" id="KW-0238">DNA-binding</keyword>
<dbReference type="Pfam" id="PF00570">
    <property type="entry name" value="HRDC"/>
    <property type="match status" value="1"/>
</dbReference>
<dbReference type="CDD" id="cd17920">
    <property type="entry name" value="DEXHc_RecQ"/>
    <property type="match status" value="1"/>
</dbReference>
<keyword evidence="7 20" id="KW-0378">Hydrolase</keyword>
<evidence type="ECO:0000256" key="6">
    <source>
        <dbReference type="ARBA" id="ARBA00022763"/>
    </source>
</evidence>
<keyword evidence="21" id="KW-1185">Reference proteome</keyword>
<feature type="domain" description="Helicase ATP-binding" evidence="18">
    <location>
        <begin position="26"/>
        <end position="195"/>
    </location>
</feature>
<feature type="domain" description="Helicase C-terminal" evidence="19">
    <location>
        <begin position="219"/>
        <end position="366"/>
    </location>
</feature>
<keyword evidence="4" id="KW-0479">Metal-binding</keyword>
<dbReference type="Pfam" id="PF09382">
    <property type="entry name" value="RQC"/>
    <property type="match status" value="1"/>
</dbReference>
<evidence type="ECO:0000256" key="13">
    <source>
        <dbReference type="ARBA" id="ARBA00023204"/>
    </source>
</evidence>
<dbReference type="GO" id="GO:0016787">
    <property type="term" value="F:hydrolase activity"/>
    <property type="evidence" value="ECO:0007669"/>
    <property type="project" value="UniProtKB-KW"/>
</dbReference>
<dbReference type="InterPro" id="IPR036390">
    <property type="entry name" value="WH_DNA-bd_sf"/>
</dbReference>
<dbReference type="SUPFAM" id="SSF46785">
    <property type="entry name" value="Winged helix' DNA-binding domain"/>
    <property type="match status" value="1"/>
</dbReference>
<dbReference type="InterPro" id="IPR014001">
    <property type="entry name" value="Helicase_ATP-bd"/>
</dbReference>
<evidence type="ECO:0000256" key="14">
    <source>
        <dbReference type="ARBA" id="ARBA00023235"/>
    </source>
</evidence>
<dbReference type="SUPFAM" id="SSF52540">
    <property type="entry name" value="P-loop containing nucleoside triphosphate hydrolases"/>
    <property type="match status" value="1"/>
</dbReference>
<comment type="cofactor">
    <cofactor evidence="2">
        <name>Zn(2+)</name>
        <dbReference type="ChEBI" id="CHEBI:29105"/>
    </cofactor>
</comment>
<evidence type="ECO:0000256" key="8">
    <source>
        <dbReference type="ARBA" id="ARBA00022806"/>
    </source>
</evidence>
<dbReference type="PROSITE" id="PS50967">
    <property type="entry name" value="HRDC"/>
    <property type="match status" value="1"/>
</dbReference>
<protein>
    <recommendedName>
        <fullName evidence="16">DNA helicase RecQ</fullName>
        <ecNumber evidence="16">5.6.2.4</ecNumber>
    </recommendedName>
</protein>
<comment type="catalytic activity">
    <reaction evidence="15">
        <text>Couples ATP hydrolysis with the unwinding of duplex DNA by translocating in the 3'-5' direction.</text>
        <dbReference type="EC" id="5.6.2.4"/>
    </reaction>
</comment>
<dbReference type="InterPro" id="IPR036388">
    <property type="entry name" value="WH-like_DNA-bd_sf"/>
</dbReference>
<evidence type="ECO:0000313" key="21">
    <source>
        <dbReference type="Proteomes" id="UP001223586"/>
    </source>
</evidence>
<dbReference type="Gene3D" id="1.10.150.80">
    <property type="entry name" value="HRDC domain"/>
    <property type="match status" value="1"/>
</dbReference>
<dbReference type="InterPro" id="IPR010997">
    <property type="entry name" value="HRDC-like_sf"/>
</dbReference>
<feature type="domain" description="HRDC" evidence="17">
    <location>
        <begin position="513"/>
        <end position="593"/>
    </location>
</feature>
<dbReference type="PROSITE" id="PS51192">
    <property type="entry name" value="HELICASE_ATP_BIND_1"/>
    <property type="match status" value="1"/>
</dbReference>
<dbReference type="SMART" id="SM00956">
    <property type="entry name" value="RQC"/>
    <property type="match status" value="1"/>
</dbReference>
<dbReference type="Gene3D" id="1.10.10.10">
    <property type="entry name" value="Winged helix-like DNA-binding domain superfamily/Winged helix DNA-binding domain"/>
    <property type="match status" value="1"/>
</dbReference>
<evidence type="ECO:0000313" key="20">
    <source>
        <dbReference type="EMBL" id="MDQ0178373.1"/>
    </source>
</evidence>
<dbReference type="SMART" id="SM00490">
    <property type="entry name" value="HELICc"/>
    <property type="match status" value="1"/>
</dbReference>
<organism evidence="20 21">
    <name type="scientific">Bacillus chungangensis</name>
    <dbReference type="NCBI Taxonomy" id="587633"/>
    <lineage>
        <taxon>Bacteria</taxon>
        <taxon>Bacillati</taxon>
        <taxon>Bacillota</taxon>
        <taxon>Bacilli</taxon>
        <taxon>Bacillales</taxon>
        <taxon>Bacillaceae</taxon>
        <taxon>Bacillus</taxon>
    </lineage>
</organism>
<dbReference type="Pfam" id="PF14493">
    <property type="entry name" value="HTH_40"/>
    <property type="match status" value="1"/>
</dbReference>
<accession>A0ABT9WYK4</accession>
<gene>
    <name evidence="20" type="ORF">J2S08_004278</name>
</gene>
<dbReference type="EMBL" id="JAUSTT010000042">
    <property type="protein sequence ID" value="MDQ0178373.1"/>
    <property type="molecule type" value="Genomic_DNA"/>
</dbReference>
<evidence type="ECO:0000256" key="16">
    <source>
        <dbReference type="NCBIfam" id="TIGR01389"/>
    </source>
</evidence>
<keyword evidence="8 20" id="KW-0347">Helicase</keyword>
<evidence type="ECO:0000256" key="7">
    <source>
        <dbReference type="ARBA" id="ARBA00022801"/>
    </source>
</evidence>
<dbReference type="CDD" id="cd18794">
    <property type="entry name" value="SF2_C_RecQ"/>
    <property type="match status" value="1"/>
</dbReference>
<evidence type="ECO:0000259" key="17">
    <source>
        <dbReference type="PROSITE" id="PS50967"/>
    </source>
</evidence>
<keyword evidence="13" id="KW-0234">DNA repair</keyword>
<evidence type="ECO:0000256" key="12">
    <source>
        <dbReference type="ARBA" id="ARBA00023172"/>
    </source>
</evidence>
<dbReference type="Gene3D" id="3.40.50.300">
    <property type="entry name" value="P-loop containing nucleotide triphosphate hydrolases"/>
    <property type="match status" value="2"/>
</dbReference>
<dbReference type="InterPro" id="IPR001650">
    <property type="entry name" value="Helicase_C-like"/>
</dbReference>
<keyword evidence="14" id="KW-0413">Isomerase</keyword>
<keyword evidence="6" id="KW-0227">DNA damage</keyword>
<dbReference type="InterPro" id="IPR027417">
    <property type="entry name" value="P-loop_NTPase"/>
</dbReference>
<evidence type="ECO:0000256" key="5">
    <source>
        <dbReference type="ARBA" id="ARBA00022741"/>
    </source>
</evidence>
<dbReference type="InterPro" id="IPR006293">
    <property type="entry name" value="DNA_helicase_ATP-dep_RecQ_bac"/>
</dbReference>
<evidence type="ECO:0000256" key="15">
    <source>
        <dbReference type="ARBA" id="ARBA00034617"/>
    </source>
</evidence>
<keyword evidence="10" id="KW-0067">ATP-binding</keyword>
<dbReference type="GO" id="GO:0003678">
    <property type="term" value="F:DNA helicase activity"/>
    <property type="evidence" value="ECO:0007669"/>
    <property type="project" value="UniProtKB-EC"/>
</dbReference>
<proteinExistence type="inferred from homology"/>
<comment type="similarity">
    <text evidence="3">Belongs to the helicase family. RecQ subfamily.</text>
</comment>
<dbReference type="Pfam" id="PF00271">
    <property type="entry name" value="Helicase_C"/>
    <property type="match status" value="1"/>
</dbReference>
<dbReference type="InterPro" id="IPR044876">
    <property type="entry name" value="HRDC_dom_sf"/>
</dbReference>
<sequence length="710" mass="81018">MLKKAEKLLQSYFGYDAFRHGQKEIIEKVLNGHDTVGIMPTGGGKSICYQIPALLLNGVTIVVSPLISLMKDQVDALEKIGIPATYINSTITGGEMRDRLEGIIYGKYKLIYIAPERLETPSFVQLLEQIDISLVAIDEAHCISQWGHDFRPSYLLIRRFIQQVQPKPVVLALTATATPQVKTDICELLDIQAQHTVITGFGRKNLLFQVVKGQDRDAYLLAYIRKNNTQSGIIYAATRKEVERLQKYLQQRGIKAGKYHAGMSENERNQNQEQFLYDDITVMVATSAFGMGINKSNVRYVIHYHIPRNMESYYQEAGRAGRDGEESDCILLFAAQDVHIQTFLIDQSEMEEERKENEYGKLRKMIAYCHTESCFQQYILHYFGEQTSFVCEKCGNCQDDREQIDVTREAQMVFSCLKRMNERFGKTMISMVLTGSANQKIKSFGLDKLSTYGIMKERTQKDVNEFIDFLTAEGYLRPTDGAYPVLMLTNKAVKVLLGEETVLKKEKLQVKQLVEDDVLFDRLRQLRKEIAASEKVPPYIIFSDQTLRDMCIHLPATNSEMLSVKGIGNRKLELYGEAFMQVIRSYKEENGVSPQLSRIEEEFSDAKSKKEKSHHLTYKLLQNGKTIAEIAAEREVSDRTIEGHIIKCAEEGLEIDWDQFIPKQYESLIAAAVEEANSERLTPIKELLPAEVEFFMIRAFLQKMKGHAPA</sequence>
<dbReference type="Pfam" id="PF00270">
    <property type="entry name" value="DEAD"/>
    <property type="match status" value="1"/>
</dbReference>
<evidence type="ECO:0000259" key="19">
    <source>
        <dbReference type="PROSITE" id="PS51194"/>
    </source>
</evidence>
<dbReference type="EC" id="5.6.2.4" evidence="16"/>
<evidence type="ECO:0000256" key="2">
    <source>
        <dbReference type="ARBA" id="ARBA00001947"/>
    </source>
</evidence>
<dbReference type="SMART" id="SM00487">
    <property type="entry name" value="DEXDc"/>
    <property type="match status" value="1"/>
</dbReference>
<evidence type="ECO:0000259" key="18">
    <source>
        <dbReference type="PROSITE" id="PS51192"/>
    </source>
</evidence>
<dbReference type="PROSITE" id="PS51194">
    <property type="entry name" value="HELICASE_CTER"/>
    <property type="match status" value="1"/>
</dbReference>
<dbReference type="RefSeq" id="WP_307233142.1">
    <property type="nucleotide sequence ID" value="NZ_JAUSTT010000042.1"/>
</dbReference>
<dbReference type="PANTHER" id="PTHR13710">
    <property type="entry name" value="DNA HELICASE RECQ FAMILY MEMBER"/>
    <property type="match status" value="1"/>
</dbReference>
<comment type="caution">
    <text evidence="20">The sequence shown here is derived from an EMBL/GenBank/DDBJ whole genome shotgun (WGS) entry which is preliminary data.</text>
</comment>
<dbReference type="NCBIfam" id="TIGR01389">
    <property type="entry name" value="recQ"/>
    <property type="match status" value="1"/>
</dbReference>
<evidence type="ECO:0000256" key="9">
    <source>
        <dbReference type="ARBA" id="ARBA00022833"/>
    </source>
</evidence>
<dbReference type="InterPro" id="IPR032284">
    <property type="entry name" value="RecQ_Zn-bd"/>
</dbReference>
<dbReference type="InterPro" id="IPR004589">
    <property type="entry name" value="DNA_helicase_ATP-dep_RecQ"/>
</dbReference>
<evidence type="ECO:0000256" key="3">
    <source>
        <dbReference type="ARBA" id="ARBA00005446"/>
    </source>
</evidence>
<evidence type="ECO:0000256" key="11">
    <source>
        <dbReference type="ARBA" id="ARBA00023125"/>
    </source>
</evidence>
<evidence type="ECO:0000256" key="4">
    <source>
        <dbReference type="ARBA" id="ARBA00022723"/>
    </source>
</evidence>
<dbReference type="InterPro" id="IPR011545">
    <property type="entry name" value="DEAD/DEAH_box_helicase_dom"/>
</dbReference>
<dbReference type="InterPro" id="IPR018982">
    <property type="entry name" value="RQC_domain"/>
</dbReference>
<comment type="cofactor">
    <cofactor evidence="1">
        <name>Mg(2+)</name>
        <dbReference type="ChEBI" id="CHEBI:18420"/>
    </cofactor>
</comment>
<evidence type="ECO:0000256" key="10">
    <source>
        <dbReference type="ARBA" id="ARBA00022840"/>
    </source>
</evidence>
<dbReference type="SMART" id="SM00341">
    <property type="entry name" value="HRDC"/>
    <property type="match status" value="1"/>
</dbReference>
<dbReference type="InterPro" id="IPR029491">
    <property type="entry name" value="Helicase_HTH"/>
</dbReference>
<reference evidence="20 21" key="1">
    <citation type="submission" date="2023-07" db="EMBL/GenBank/DDBJ databases">
        <title>Genomic Encyclopedia of Type Strains, Phase IV (KMG-IV): sequencing the most valuable type-strain genomes for metagenomic binning, comparative biology and taxonomic classification.</title>
        <authorList>
            <person name="Goeker M."/>
        </authorList>
    </citation>
    <scope>NUCLEOTIDE SEQUENCE [LARGE SCALE GENOMIC DNA]</scope>
    <source>
        <strain evidence="20 21">DSM 23837</strain>
    </source>
</reference>
<dbReference type="InterPro" id="IPR002121">
    <property type="entry name" value="HRDC_dom"/>
</dbReference>
<dbReference type="Pfam" id="PF16124">
    <property type="entry name" value="RecQ_Zn_bind"/>
    <property type="match status" value="1"/>
</dbReference>